<dbReference type="GeneID" id="109072976"/>
<proteinExistence type="predicted"/>
<evidence type="ECO:0000313" key="1">
    <source>
        <dbReference type="RefSeq" id="XP_042610311.1"/>
    </source>
</evidence>
<protein>
    <submittedName>
        <fullName evidence="1">Uncharacterized protein LOC109072976 isoform X3</fullName>
    </submittedName>
</protein>
<dbReference type="Proteomes" id="UP001155660">
    <property type="component" value="Unplaced"/>
</dbReference>
<sequence>MVIKLRSCDVVVTLSIGGSGQRKLNVVAPEAKGYTGSYLIKTLDFMDSSLAVTDVKVACLMCSAMYPQDCGERCEGTLNMDLNIPEQKQDKQKRWSCSYRDSRHYSIA</sequence>
<dbReference type="AlphaFoldDB" id="A0A9R0AVT9"/>
<dbReference type="RefSeq" id="XP_042610311.1">
    <property type="nucleotide sequence ID" value="XM_042754377.1"/>
</dbReference>
<accession>A0A9R0AVT9</accession>
<name>A0A9R0AVT9_CYPCA</name>
<organism evidence="1">
    <name type="scientific">Cyprinus carpio</name>
    <name type="common">Common carp</name>
    <dbReference type="NCBI Taxonomy" id="7962"/>
    <lineage>
        <taxon>Eukaryota</taxon>
        <taxon>Metazoa</taxon>
        <taxon>Chordata</taxon>
        <taxon>Craniata</taxon>
        <taxon>Vertebrata</taxon>
        <taxon>Euteleostomi</taxon>
        <taxon>Actinopterygii</taxon>
        <taxon>Neopterygii</taxon>
        <taxon>Teleostei</taxon>
        <taxon>Ostariophysi</taxon>
        <taxon>Cypriniformes</taxon>
        <taxon>Cyprinidae</taxon>
        <taxon>Cyprininae</taxon>
        <taxon>Cyprinus</taxon>
    </lineage>
</organism>
<gene>
    <name evidence="1" type="primary">LOC109072976</name>
</gene>
<reference evidence="1" key="1">
    <citation type="submission" date="2025-08" db="UniProtKB">
        <authorList>
            <consortium name="RefSeq"/>
        </authorList>
    </citation>
    <scope>IDENTIFICATION</scope>
    <source>
        <tissue evidence="1">Muscle</tissue>
    </source>
</reference>